<proteinExistence type="predicted"/>
<feature type="region of interest" description="Disordered" evidence="1">
    <location>
        <begin position="487"/>
        <end position="550"/>
    </location>
</feature>
<name>A0A2L2TWS7_9HYPO</name>
<reference evidence="3" key="1">
    <citation type="submission" date="2014-10" db="EMBL/GenBank/DDBJ databases">
        <authorList>
            <person name="King R."/>
        </authorList>
    </citation>
    <scope>NUCLEOTIDE SEQUENCE [LARGE SCALE GENOMIC DNA]</scope>
    <source>
        <strain evidence="3">A3/5</strain>
    </source>
</reference>
<evidence type="ECO:0000256" key="1">
    <source>
        <dbReference type="SAM" id="MobiDB-lite"/>
    </source>
</evidence>
<feature type="compositionally biased region" description="Low complexity" evidence="1">
    <location>
        <begin position="25"/>
        <end position="36"/>
    </location>
</feature>
<feature type="region of interest" description="Disordered" evidence="1">
    <location>
        <begin position="1"/>
        <end position="168"/>
    </location>
</feature>
<feature type="region of interest" description="Disordered" evidence="1">
    <location>
        <begin position="216"/>
        <end position="244"/>
    </location>
</feature>
<dbReference type="EMBL" id="LN649229">
    <property type="protein sequence ID" value="CEI65035.1"/>
    <property type="molecule type" value="Genomic_DNA"/>
</dbReference>
<evidence type="ECO:0000313" key="3">
    <source>
        <dbReference type="Proteomes" id="UP000245910"/>
    </source>
</evidence>
<dbReference type="STRING" id="56646.A0A2L2TWS7"/>
<feature type="compositionally biased region" description="Polar residues" evidence="1">
    <location>
        <begin position="67"/>
        <end position="76"/>
    </location>
</feature>
<dbReference type="Proteomes" id="UP000245910">
    <property type="component" value="Chromosome I"/>
</dbReference>
<organism evidence="2 3">
    <name type="scientific">Fusarium venenatum</name>
    <dbReference type="NCBI Taxonomy" id="56646"/>
    <lineage>
        <taxon>Eukaryota</taxon>
        <taxon>Fungi</taxon>
        <taxon>Dikarya</taxon>
        <taxon>Ascomycota</taxon>
        <taxon>Pezizomycotina</taxon>
        <taxon>Sordariomycetes</taxon>
        <taxon>Hypocreomycetidae</taxon>
        <taxon>Hypocreales</taxon>
        <taxon>Nectriaceae</taxon>
        <taxon>Fusarium</taxon>
    </lineage>
</organism>
<feature type="compositionally biased region" description="Low complexity" evidence="1">
    <location>
        <begin position="1"/>
        <end position="11"/>
    </location>
</feature>
<dbReference type="AlphaFoldDB" id="A0A2L2TWS7"/>
<feature type="compositionally biased region" description="Polar residues" evidence="1">
    <location>
        <begin position="430"/>
        <end position="457"/>
    </location>
</feature>
<feature type="compositionally biased region" description="Basic and acidic residues" evidence="1">
    <location>
        <begin position="216"/>
        <end position="226"/>
    </location>
</feature>
<evidence type="ECO:0000313" key="2">
    <source>
        <dbReference type="EMBL" id="CEI65035.1"/>
    </source>
</evidence>
<protein>
    <submittedName>
        <fullName evidence="2">Uncharacterized protein</fullName>
    </submittedName>
</protein>
<keyword evidence="3" id="KW-1185">Reference proteome</keyword>
<feature type="region of interest" description="Disordered" evidence="1">
    <location>
        <begin position="404"/>
        <end position="457"/>
    </location>
</feature>
<feature type="compositionally biased region" description="Polar residues" evidence="1">
    <location>
        <begin position="88"/>
        <end position="100"/>
    </location>
</feature>
<feature type="compositionally biased region" description="Basic residues" evidence="1">
    <location>
        <begin position="39"/>
        <end position="58"/>
    </location>
</feature>
<accession>A0A2L2TWS7</accession>
<feature type="compositionally biased region" description="Basic and acidic residues" evidence="1">
    <location>
        <begin position="524"/>
        <end position="542"/>
    </location>
</feature>
<sequence>MATSSSNLASSNPPPFTNTRPSHPISDSSGSRGRIIFLPRRHVRVRHRTSTSQRHGRQRFSFPVHITSYSSSSDGSPENAIEPPGATERNSTGDPVTDNQVRLGKDTQSRPGIFSSPGHTSEVSPMITKNRHKPVSSLHMSETDVLTPPRRVSSSSFRGHPKTTETHRYVTPSRVPDADVVAGTSTTKNDPSLDNELVEAISRNIAQQLHLLTIKDESSRAKHNQKEAAPPISDSLENESRTTSQREALDHFTQELQQYAEQSGAKGKLPVLTPTPPRSGASLRTIAALLPFRSEFKAAGLAITSKDQSNQQFYPGFLKYRTTTTPDLKLLSKQPHLGQVDSAIRCPSSSTEIPFPAAEDMDEWRYALVDNDERSRKRTTAADQAPRTHCNSCQSGNLCHCSGMSKRSTAPHGAGPSLNNRRSRVESGTRTHVSGLTKVSQGQSPGTRSVRPSKSLNQPVLAHNILGRSHSLSADIVVPQRVQSANRYEKPLPEPPHPGSTTSSMGEDCRLSTEADTLPFTPEKASRDKGKGNTPQDKEDNHYGSSISPNHVTVCSRGFSGHKIGRPNVPKRMSSIRSLQTKTREYDQGEILDRDVLRGLHIAASAACNEQIDAFIREKTGLHIRRFLSDLMPLENLGNNPARDVKERRAKRRKAEIREVKRRVRRSRQARGPAML</sequence>